<dbReference type="AlphaFoldDB" id="A0AAP0EM75"/>
<proteinExistence type="predicted"/>
<name>A0AAP0EM75_9MAGN</name>
<gene>
    <name evidence="1" type="ORF">Scep_025811</name>
</gene>
<dbReference type="EMBL" id="JBBNAG010000011">
    <property type="protein sequence ID" value="KAK9094342.1"/>
    <property type="molecule type" value="Genomic_DNA"/>
</dbReference>
<comment type="caution">
    <text evidence="1">The sequence shown here is derived from an EMBL/GenBank/DDBJ whole genome shotgun (WGS) entry which is preliminary data.</text>
</comment>
<evidence type="ECO:0000313" key="1">
    <source>
        <dbReference type="EMBL" id="KAK9094342.1"/>
    </source>
</evidence>
<dbReference type="Proteomes" id="UP001419268">
    <property type="component" value="Unassembled WGS sequence"/>
</dbReference>
<reference evidence="1 2" key="1">
    <citation type="submission" date="2024-01" db="EMBL/GenBank/DDBJ databases">
        <title>Genome assemblies of Stephania.</title>
        <authorList>
            <person name="Yang L."/>
        </authorList>
    </citation>
    <scope>NUCLEOTIDE SEQUENCE [LARGE SCALE GENOMIC DNA]</scope>
    <source>
        <strain evidence="1">JXDWG</strain>
        <tissue evidence="1">Leaf</tissue>
    </source>
</reference>
<protein>
    <submittedName>
        <fullName evidence="1">Uncharacterized protein</fullName>
    </submittedName>
</protein>
<organism evidence="1 2">
    <name type="scientific">Stephania cephalantha</name>
    <dbReference type="NCBI Taxonomy" id="152367"/>
    <lineage>
        <taxon>Eukaryota</taxon>
        <taxon>Viridiplantae</taxon>
        <taxon>Streptophyta</taxon>
        <taxon>Embryophyta</taxon>
        <taxon>Tracheophyta</taxon>
        <taxon>Spermatophyta</taxon>
        <taxon>Magnoliopsida</taxon>
        <taxon>Ranunculales</taxon>
        <taxon>Menispermaceae</taxon>
        <taxon>Menispermoideae</taxon>
        <taxon>Cissampelideae</taxon>
        <taxon>Stephania</taxon>
    </lineage>
</organism>
<accession>A0AAP0EM75</accession>
<keyword evidence="2" id="KW-1185">Reference proteome</keyword>
<sequence length="54" mass="6110">MGTKVGITYMYPVYLSKSQNKPSFYNNITQVLDTTNKENLQNIKRGACFEGSSE</sequence>
<evidence type="ECO:0000313" key="2">
    <source>
        <dbReference type="Proteomes" id="UP001419268"/>
    </source>
</evidence>